<evidence type="ECO:0000256" key="4">
    <source>
        <dbReference type="ARBA" id="ARBA00023295"/>
    </source>
</evidence>
<reference evidence="6 7" key="1">
    <citation type="submission" date="2019-08" db="EMBL/GenBank/DDBJ databases">
        <title>Bacillus genomes from the desert of Cuatro Cienegas, Coahuila.</title>
        <authorList>
            <person name="Olmedo-Alvarez G."/>
        </authorList>
    </citation>
    <scope>NUCLEOTIDE SEQUENCE [LARGE SCALE GENOMIC DNA]</scope>
    <source>
        <strain evidence="6 7">CH87b_3T</strain>
    </source>
</reference>
<evidence type="ECO:0000256" key="2">
    <source>
        <dbReference type="ARBA" id="ARBA00022723"/>
    </source>
</evidence>
<evidence type="ECO:0000259" key="5">
    <source>
        <dbReference type="SMART" id="SM00872"/>
    </source>
</evidence>
<dbReference type="InterPro" id="IPR041147">
    <property type="entry name" value="GH38_C"/>
</dbReference>
<organism evidence="6 7">
    <name type="scientific">Rossellomorea aquimaris</name>
    <dbReference type="NCBI Taxonomy" id="189382"/>
    <lineage>
        <taxon>Bacteria</taxon>
        <taxon>Bacillati</taxon>
        <taxon>Bacillota</taxon>
        <taxon>Bacilli</taxon>
        <taxon>Bacillales</taxon>
        <taxon>Bacillaceae</taxon>
        <taxon>Rossellomorea</taxon>
    </lineage>
</organism>
<dbReference type="RefSeq" id="WP_148970456.1">
    <property type="nucleotide sequence ID" value="NZ_JBNIKW010000006.1"/>
</dbReference>
<dbReference type="InterPro" id="IPR000602">
    <property type="entry name" value="Glyco_hydro_38_N"/>
</dbReference>
<accession>A0A5D4TMI3</accession>
<dbReference type="InterPro" id="IPR011682">
    <property type="entry name" value="Glyco_hydro_38_C"/>
</dbReference>
<feature type="domain" description="Glycoside hydrolase family 38 central" evidence="5">
    <location>
        <begin position="515"/>
        <end position="594"/>
    </location>
</feature>
<dbReference type="GO" id="GO:0046872">
    <property type="term" value="F:metal ion binding"/>
    <property type="evidence" value="ECO:0007669"/>
    <property type="project" value="UniProtKB-KW"/>
</dbReference>
<dbReference type="InterPro" id="IPR028995">
    <property type="entry name" value="Glyco_hydro_57/38_cen_sf"/>
</dbReference>
<gene>
    <name evidence="6" type="ORF">FZC85_18250</name>
</gene>
<dbReference type="InterPro" id="IPR011013">
    <property type="entry name" value="Gal_mutarotase_sf_dom"/>
</dbReference>
<dbReference type="FunFam" id="3.20.110.10:FF:000002">
    <property type="entry name" value="alpha-mannosidase 2C1 isoform X1"/>
    <property type="match status" value="1"/>
</dbReference>
<dbReference type="FunFam" id="2.70.98.30:FF:000010">
    <property type="entry name" value="Cytosolic alpha-mannosidase"/>
    <property type="match status" value="1"/>
</dbReference>
<dbReference type="Proteomes" id="UP000324269">
    <property type="component" value="Unassembled WGS sequence"/>
</dbReference>
<comment type="caution">
    <text evidence="6">The sequence shown here is derived from an EMBL/GenBank/DDBJ whole genome shotgun (WGS) entry which is preliminary data.</text>
</comment>
<evidence type="ECO:0000256" key="3">
    <source>
        <dbReference type="ARBA" id="ARBA00022801"/>
    </source>
</evidence>
<dbReference type="GO" id="GO:0009313">
    <property type="term" value="P:oligosaccharide catabolic process"/>
    <property type="evidence" value="ECO:0007669"/>
    <property type="project" value="TreeGrafter"/>
</dbReference>
<dbReference type="OrthoDB" id="9772207at2"/>
<dbReference type="InterPro" id="IPR027291">
    <property type="entry name" value="Glyco_hydro_38_N_sf"/>
</dbReference>
<dbReference type="SMART" id="SM00872">
    <property type="entry name" value="Alpha-mann_mid"/>
    <property type="match status" value="1"/>
</dbReference>
<evidence type="ECO:0000256" key="1">
    <source>
        <dbReference type="ARBA" id="ARBA00009792"/>
    </source>
</evidence>
<keyword evidence="2" id="KW-0479">Metal-binding</keyword>
<dbReference type="Pfam" id="PF07748">
    <property type="entry name" value="Glyco_hydro_38C"/>
    <property type="match status" value="1"/>
</dbReference>
<dbReference type="InterPro" id="IPR037094">
    <property type="entry name" value="Glyco_hydro_38_cen_sf"/>
</dbReference>
<evidence type="ECO:0000313" key="6">
    <source>
        <dbReference type="EMBL" id="TYS83044.1"/>
    </source>
</evidence>
<dbReference type="Gene3D" id="2.60.40.2220">
    <property type="match status" value="1"/>
</dbReference>
<dbReference type="EMBL" id="VTEZ01000006">
    <property type="protein sequence ID" value="TYS83044.1"/>
    <property type="molecule type" value="Genomic_DNA"/>
</dbReference>
<dbReference type="GO" id="GO:0004559">
    <property type="term" value="F:alpha-mannosidase activity"/>
    <property type="evidence" value="ECO:0007669"/>
    <property type="project" value="InterPro"/>
</dbReference>
<name>A0A5D4TMI3_9BACI</name>
<comment type="similarity">
    <text evidence="1">Belongs to the glycosyl hydrolase 38 family.</text>
</comment>
<protein>
    <submittedName>
        <fullName evidence="6">Alpha-mannosidase</fullName>
    </submittedName>
</protein>
<dbReference type="Pfam" id="PF17677">
    <property type="entry name" value="Glyco_hydro38C2"/>
    <property type="match status" value="1"/>
</dbReference>
<keyword evidence="3" id="KW-0378">Hydrolase</keyword>
<dbReference type="InterPro" id="IPR011330">
    <property type="entry name" value="Glyco_hydro/deAcase_b/a-brl"/>
</dbReference>
<dbReference type="GO" id="GO:0030246">
    <property type="term" value="F:carbohydrate binding"/>
    <property type="evidence" value="ECO:0007669"/>
    <property type="project" value="InterPro"/>
</dbReference>
<dbReference type="Pfam" id="PF01074">
    <property type="entry name" value="Glyco_hydro_38N"/>
    <property type="match status" value="1"/>
</dbReference>
<dbReference type="Pfam" id="PF09261">
    <property type="entry name" value="Alpha-mann_mid"/>
    <property type="match status" value="1"/>
</dbReference>
<dbReference type="AlphaFoldDB" id="A0A5D4TMI3"/>
<dbReference type="SUPFAM" id="SSF74650">
    <property type="entry name" value="Galactose mutarotase-like"/>
    <property type="match status" value="1"/>
</dbReference>
<dbReference type="SUPFAM" id="SSF88713">
    <property type="entry name" value="Glycoside hydrolase/deacetylase"/>
    <property type="match status" value="1"/>
</dbReference>
<dbReference type="InterPro" id="IPR015341">
    <property type="entry name" value="Glyco_hydro_38_cen"/>
</dbReference>
<sequence>MFYPVQKLENRVNELDRLRYRDIRGIDSFNLYEPQQGKENTPPEGYSDQKMKVNDTWSGRDKYLWLNTFLSIPEEWEGKKPVIYLDLGRTGGGNNSGFESLLYVNEKPFQGVDSNHKEVILPAEDSLDISIQLWSGLEGGGQPANQYYRLKEAWWGYLDEKVDDLYFKSKAILDSIKQQDEHEPNRSIVLAILNRAFHEIDWSDIGSVAFYQSLYAARSVLLHEMEKLPKYSDVTIHATGHSHIDLAWLWRTKHTKEKARRTFYTVLRLMELYPDYTFLQSQPQLYEWVKEEDPELFAAIKAKVADGQWEVEGSMWVEADCNIPSGESFVRQLLYGKRFFEKEFNKKTRTLWLPDVFGYSWSLPQILRKSGIDTFMTTKISWNQYNRMPHDTFQWRGIDGSEILTHFITTPEPGRPADSWFYTYNGLITAETVKGIWEKYRDKDLNKELLLAYGYGDGGGGVNREMIEMKRHLDTVPSMPSVKSVNARSYFEKLHDTVGKSDQYTHTWDGELYLEYHRGTYTSHAKMKEMNRKLEYGYREAELLSSWNGAVNGWDQYPQALLEKGWKMILLNQFHDIIPGSSITEVYEDAHQDYEKASGIKETIITSQENHIFDGDKHWSFLHPHQYTSSVLITVPESNGVYELDGVEVDAQTLSNGDTLVLVPETKPFSYHTISVAEKGEKEKRMLSNIDLNERRWETPFYRIRWNTDGHITSLFDKKEEREMIQAGATGNVLKLYEDKPLAHDAWDIDLYYVEKSTPIDLLEECTILENGPLKTTVAFTWKTPQMEIFQRIHCYSHTKRIDFETDINWSARQQLLKVEFPVSIRSTEAIYDIQFGNVKRPTHWNTSWDMARFESVGHKWAALTEPYYGISLMNDSKYGYSIKDNVLGLSLLKGPVYPDPKADIGHHHFVYSLYPFAGQTSKHDIEREATYLNAPLRIVRGETQSGFQEPLLSISGHGVIIDTVKKAEDRESLIVRLHEMEGARSSVTITSSLPLEAWREINLMEDESISDFNEVPICLTFNPYEIKTIELIIKGQNAERPYRTEPGL</sequence>
<dbReference type="Gene3D" id="1.20.1270.50">
    <property type="entry name" value="Glycoside hydrolase family 38, central domain"/>
    <property type="match status" value="1"/>
</dbReference>
<dbReference type="PANTHER" id="PTHR46017:SF1">
    <property type="entry name" value="ALPHA-MANNOSIDASE 2C1"/>
    <property type="match status" value="1"/>
</dbReference>
<dbReference type="SUPFAM" id="SSF88688">
    <property type="entry name" value="Families 57/38 glycoside transferase middle domain"/>
    <property type="match status" value="1"/>
</dbReference>
<dbReference type="GO" id="GO:0006013">
    <property type="term" value="P:mannose metabolic process"/>
    <property type="evidence" value="ECO:0007669"/>
    <property type="project" value="InterPro"/>
</dbReference>
<dbReference type="FunFam" id="1.20.1270.50:FF:000004">
    <property type="entry name" value="alpha-mannosidase 2C1 isoform X1"/>
    <property type="match status" value="1"/>
</dbReference>
<dbReference type="Gene3D" id="3.20.110.10">
    <property type="entry name" value="Glycoside hydrolase 38, N terminal domain"/>
    <property type="match status" value="1"/>
</dbReference>
<evidence type="ECO:0000313" key="7">
    <source>
        <dbReference type="Proteomes" id="UP000324269"/>
    </source>
</evidence>
<proteinExistence type="inferred from homology"/>
<dbReference type="PANTHER" id="PTHR46017">
    <property type="entry name" value="ALPHA-MANNOSIDASE 2C1"/>
    <property type="match status" value="1"/>
</dbReference>
<dbReference type="Gene3D" id="2.70.98.30">
    <property type="entry name" value="Golgi alpha-mannosidase II, domain 4"/>
    <property type="match status" value="1"/>
</dbReference>
<keyword evidence="4" id="KW-0326">Glycosidase</keyword>
<dbReference type="CDD" id="cd10789">
    <property type="entry name" value="GH38N_AMII_ER_cytosolic"/>
    <property type="match status" value="1"/>
</dbReference>